<dbReference type="VEuPathDB" id="FungiDB:RhiirA1_356155"/>
<dbReference type="EMBL" id="LLXH01006300">
    <property type="protein sequence ID" value="PKC52157.1"/>
    <property type="molecule type" value="Genomic_DNA"/>
</dbReference>
<dbReference type="InterPro" id="IPR043502">
    <property type="entry name" value="DNA/RNA_pol_sf"/>
</dbReference>
<dbReference type="Proteomes" id="UP000232688">
    <property type="component" value="Unassembled WGS sequence"/>
</dbReference>
<proteinExistence type="predicted"/>
<organism evidence="1 3">
    <name type="scientific">Rhizophagus irregularis</name>
    <dbReference type="NCBI Taxonomy" id="588596"/>
    <lineage>
        <taxon>Eukaryota</taxon>
        <taxon>Fungi</taxon>
        <taxon>Fungi incertae sedis</taxon>
        <taxon>Mucoromycota</taxon>
        <taxon>Glomeromycotina</taxon>
        <taxon>Glomeromycetes</taxon>
        <taxon>Glomerales</taxon>
        <taxon>Glomeraceae</taxon>
        <taxon>Rhizophagus</taxon>
    </lineage>
</organism>
<reference evidence="1 3" key="2">
    <citation type="submission" date="2017-10" db="EMBL/GenBank/DDBJ databases">
        <title>Genome analyses suggest a sexual origin of heterokaryosis in a supposedly ancient asexual fungus.</title>
        <authorList>
            <person name="Corradi N."/>
            <person name="Sedzielewska K."/>
            <person name="Noel J."/>
            <person name="Charron P."/>
            <person name="Farinelli L."/>
            <person name="Marton T."/>
            <person name="Kruger M."/>
            <person name="Pelin A."/>
            <person name="Brachmann A."/>
            <person name="Corradi N."/>
        </authorList>
    </citation>
    <scope>NUCLEOTIDE SEQUENCE [LARGE SCALE GENOMIC DNA]</scope>
    <source>
        <strain evidence="1 3">A1</strain>
    </source>
</reference>
<dbReference type="PANTHER" id="PTHR24559">
    <property type="entry name" value="TRANSPOSON TY3-I GAG-POL POLYPROTEIN"/>
    <property type="match status" value="1"/>
</dbReference>
<sequence>MGNLTNDQKAALVDLLQQYRHLFAWDSTQLGRTNLVRHTIDVGNAAPIKKRWYRTSRVEREFIANEIDRMLQQKLIEKSRGPWAFPVVLVQKKNGKLRF</sequence>
<dbReference type="AlphaFoldDB" id="A0A2N0QM86"/>
<accession>A0A2N0QM86</accession>
<dbReference type="VEuPathDB" id="FungiDB:RhiirA1_355725"/>
<dbReference type="InterPro" id="IPR053134">
    <property type="entry name" value="RNA-dir_DNA_polymerase"/>
</dbReference>
<evidence type="ECO:0000313" key="1">
    <source>
        <dbReference type="EMBL" id="PKC52157.1"/>
    </source>
</evidence>
<dbReference type="VEuPathDB" id="FungiDB:FUN_021189"/>
<evidence type="ECO:0000313" key="3">
    <source>
        <dbReference type="Proteomes" id="UP000232688"/>
    </source>
</evidence>
<protein>
    <submittedName>
        <fullName evidence="1">DNA/RNA polymerase</fullName>
    </submittedName>
</protein>
<dbReference type="EMBL" id="LLXH01004518">
    <property type="protein sequence ID" value="PKC53208.1"/>
    <property type="molecule type" value="Genomic_DNA"/>
</dbReference>
<dbReference type="PANTHER" id="PTHR24559:SF444">
    <property type="entry name" value="REVERSE TRANSCRIPTASE DOMAIN-CONTAINING PROTEIN"/>
    <property type="match status" value="1"/>
</dbReference>
<dbReference type="Gene3D" id="3.10.10.10">
    <property type="entry name" value="HIV Type 1 Reverse Transcriptase, subunit A, domain 1"/>
    <property type="match status" value="1"/>
</dbReference>
<gene>
    <name evidence="2" type="ORF">RhiirA1_355725</name>
    <name evidence="1" type="ORF">RhiirA1_356155</name>
</gene>
<dbReference type="SUPFAM" id="SSF56672">
    <property type="entry name" value="DNA/RNA polymerases"/>
    <property type="match status" value="1"/>
</dbReference>
<feature type="non-terminal residue" evidence="1">
    <location>
        <position position="99"/>
    </location>
</feature>
<name>A0A2N0QM86_9GLOM</name>
<evidence type="ECO:0000313" key="2">
    <source>
        <dbReference type="EMBL" id="PKC53208.1"/>
    </source>
</evidence>
<reference evidence="1 3" key="1">
    <citation type="submission" date="2017-10" db="EMBL/GenBank/DDBJ databases">
        <title>Extensive intraspecific genome diversity in a model arbuscular mycorrhizal fungus.</title>
        <authorList>
            <person name="Chen E.C.H."/>
            <person name="Morin E."/>
            <person name="Baudet D."/>
            <person name="Noel J."/>
            <person name="Ndikumana S."/>
            <person name="Charron P."/>
            <person name="St-Onge C."/>
            <person name="Giorgi J."/>
            <person name="Grigoriev I.V."/>
            <person name="Roux C."/>
            <person name="Martin F.M."/>
            <person name="Corradi N."/>
        </authorList>
    </citation>
    <scope>NUCLEOTIDE SEQUENCE [LARGE SCALE GENOMIC DNA]</scope>
    <source>
        <strain evidence="1 3">A1</strain>
    </source>
</reference>
<comment type="caution">
    <text evidence="1">The sequence shown here is derived from an EMBL/GenBank/DDBJ whole genome shotgun (WGS) entry which is preliminary data.</text>
</comment>